<name>A0A8J7YAK9_9EURY</name>
<dbReference type="OrthoDB" id="213824at2157"/>
<evidence type="ECO:0000313" key="3">
    <source>
        <dbReference type="Proteomes" id="UP000766550"/>
    </source>
</evidence>
<gene>
    <name evidence="2" type="ORF">KTS45_11090</name>
</gene>
<feature type="region of interest" description="Disordered" evidence="1">
    <location>
        <begin position="65"/>
        <end position="95"/>
    </location>
</feature>
<evidence type="ECO:0000313" key="2">
    <source>
        <dbReference type="EMBL" id="MBV0924744.1"/>
    </source>
</evidence>
<keyword evidence="3" id="KW-1185">Reference proteome</keyword>
<dbReference type="AlphaFoldDB" id="A0A8J7YAK9"/>
<proteinExistence type="predicted"/>
<dbReference type="Proteomes" id="UP000766550">
    <property type="component" value="Unassembled WGS sequence"/>
</dbReference>
<protein>
    <submittedName>
        <fullName evidence="2">Uncharacterized protein</fullName>
    </submittedName>
</protein>
<dbReference type="EMBL" id="JAHQXF010000002">
    <property type="protein sequence ID" value="MBV0924744.1"/>
    <property type="molecule type" value="Genomic_DNA"/>
</dbReference>
<organism evidence="2 3">
    <name type="scientific">Haloarcula limicola</name>
    <dbReference type="NCBI Taxonomy" id="1429915"/>
    <lineage>
        <taxon>Archaea</taxon>
        <taxon>Methanobacteriati</taxon>
        <taxon>Methanobacteriota</taxon>
        <taxon>Stenosarchaea group</taxon>
        <taxon>Halobacteria</taxon>
        <taxon>Halobacteriales</taxon>
        <taxon>Haloarculaceae</taxon>
        <taxon>Haloarcula</taxon>
    </lineage>
</organism>
<comment type="caution">
    <text evidence="2">The sequence shown here is derived from an EMBL/GenBank/DDBJ whole genome shotgun (WGS) entry which is preliminary data.</text>
</comment>
<evidence type="ECO:0000256" key="1">
    <source>
        <dbReference type="SAM" id="MobiDB-lite"/>
    </source>
</evidence>
<sequence length="601" mass="67241">MKNDSIVELSDGTIDRYYLELEQNYGFFDVDTLNGRHNAVTLTPEGRFAQSLLTDDNRVRHPQQVQLDDHLTGPPQRNTSIVSGADPPHPAEEGKPFEESLAANARGLRRPNIRKLSPDGCWLSEQELVDRLAAGNHARGVTLVSDCITEFDDGREVYLGSSDDEVHVLVQWGGPIPTLARVATTLLSSRAFDDLLTPSRVDPLLSNPTALDTLRLGRQMGWITDADYDHIRTRYEQVGDALLRRLWYRDQDPDTWAWICSEAHGLLASATSLYDAVGLDVTVHVRIPDTAQLTRNDQRYERFIAFLKTTVPKNAVYRGNSAHRMLLEKDGDKLSYRFPVDIDDNDRDAELTANWVIAGPDVTDFEDDLVEAFESIPVWKQIATGVEKGIRIPIEVTCGNTYVGMRDTVEMILQRTNRDLSKDHTLESVTRLYLHAFGNLTHSSLTCSPFDVAEALLAANRLAPSDAPLTISSLVRGIGATSPKAIYPWLSPAARKMMKALFMAEEPVKRSEIIDTAGISDSSYDRHRRRLANAGLLVEPETHRYEAYIPGQWPVDQNPSTGNHQKGQYLLCCRNLLTAQIRAHQLKQHFQLGPTKTVVIG</sequence>
<reference evidence="2 3" key="1">
    <citation type="submission" date="2021-06" db="EMBL/GenBank/DDBJ databases">
        <title>New haloarchaea isolates fom saline soil.</title>
        <authorList>
            <person name="Duran-Viseras A."/>
            <person name="Sanchez-Porro C.S."/>
            <person name="Ventosa A."/>
        </authorList>
    </citation>
    <scope>NUCLEOTIDE SEQUENCE [LARGE SCALE GENOMIC DNA]</scope>
    <source>
        <strain evidence="2 3">JCM 183640</strain>
    </source>
</reference>
<accession>A0A8J7YAK9</accession>
<dbReference type="RefSeq" id="WP_162317604.1">
    <property type="nucleotide sequence ID" value="NZ_JAHQXF010000002.1"/>
</dbReference>